<dbReference type="InParanoid" id="A0A0C3BUY9"/>
<gene>
    <name evidence="1" type="ORF">PILCRDRAFT_812108</name>
</gene>
<dbReference type="Gene3D" id="3.80.10.10">
    <property type="entry name" value="Ribonuclease Inhibitor"/>
    <property type="match status" value="1"/>
</dbReference>
<protein>
    <recommendedName>
        <fullName evidence="3">F-box domain-containing protein</fullName>
    </recommendedName>
</protein>
<dbReference type="STRING" id="765440.A0A0C3BUY9"/>
<dbReference type="SUPFAM" id="SSF52047">
    <property type="entry name" value="RNI-like"/>
    <property type="match status" value="1"/>
</dbReference>
<reference evidence="1 2" key="1">
    <citation type="submission" date="2014-04" db="EMBL/GenBank/DDBJ databases">
        <authorList>
            <consortium name="DOE Joint Genome Institute"/>
            <person name="Kuo A."/>
            <person name="Tarkka M."/>
            <person name="Buscot F."/>
            <person name="Kohler A."/>
            <person name="Nagy L.G."/>
            <person name="Floudas D."/>
            <person name="Copeland A."/>
            <person name="Barry K.W."/>
            <person name="Cichocki N."/>
            <person name="Veneault-Fourrey C."/>
            <person name="LaButti K."/>
            <person name="Lindquist E.A."/>
            <person name="Lipzen A."/>
            <person name="Lundell T."/>
            <person name="Morin E."/>
            <person name="Murat C."/>
            <person name="Sun H."/>
            <person name="Tunlid A."/>
            <person name="Henrissat B."/>
            <person name="Grigoriev I.V."/>
            <person name="Hibbett D.S."/>
            <person name="Martin F."/>
            <person name="Nordberg H.P."/>
            <person name="Cantor M.N."/>
            <person name="Hua S.X."/>
        </authorList>
    </citation>
    <scope>NUCLEOTIDE SEQUENCE [LARGE SCALE GENOMIC DNA]</scope>
    <source>
        <strain evidence="1 2">F 1598</strain>
    </source>
</reference>
<dbReference type="InterPro" id="IPR032675">
    <property type="entry name" value="LRR_dom_sf"/>
</dbReference>
<keyword evidence="2" id="KW-1185">Reference proteome</keyword>
<dbReference type="HOGENOM" id="CLU_021164_0_2_1"/>
<reference evidence="2" key="2">
    <citation type="submission" date="2015-01" db="EMBL/GenBank/DDBJ databases">
        <title>Evolutionary Origins and Diversification of the Mycorrhizal Mutualists.</title>
        <authorList>
            <consortium name="DOE Joint Genome Institute"/>
            <consortium name="Mycorrhizal Genomics Consortium"/>
            <person name="Kohler A."/>
            <person name="Kuo A."/>
            <person name="Nagy L.G."/>
            <person name="Floudas D."/>
            <person name="Copeland A."/>
            <person name="Barry K.W."/>
            <person name="Cichocki N."/>
            <person name="Veneault-Fourrey C."/>
            <person name="LaButti K."/>
            <person name="Lindquist E.A."/>
            <person name="Lipzen A."/>
            <person name="Lundell T."/>
            <person name="Morin E."/>
            <person name="Murat C."/>
            <person name="Riley R."/>
            <person name="Ohm R."/>
            <person name="Sun H."/>
            <person name="Tunlid A."/>
            <person name="Henrissat B."/>
            <person name="Grigoriev I.V."/>
            <person name="Hibbett D.S."/>
            <person name="Martin F."/>
        </authorList>
    </citation>
    <scope>NUCLEOTIDE SEQUENCE [LARGE SCALE GENOMIC DNA]</scope>
    <source>
        <strain evidence="2">F 1598</strain>
    </source>
</reference>
<evidence type="ECO:0000313" key="1">
    <source>
        <dbReference type="EMBL" id="KIM90373.1"/>
    </source>
</evidence>
<dbReference type="OrthoDB" id="2663142at2759"/>
<evidence type="ECO:0000313" key="2">
    <source>
        <dbReference type="Proteomes" id="UP000054166"/>
    </source>
</evidence>
<organism evidence="1 2">
    <name type="scientific">Piloderma croceum (strain F 1598)</name>
    <dbReference type="NCBI Taxonomy" id="765440"/>
    <lineage>
        <taxon>Eukaryota</taxon>
        <taxon>Fungi</taxon>
        <taxon>Dikarya</taxon>
        <taxon>Basidiomycota</taxon>
        <taxon>Agaricomycotina</taxon>
        <taxon>Agaricomycetes</taxon>
        <taxon>Agaricomycetidae</taxon>
        <taxon>Atheliales</taxon>
        <taxon>Atheliaceae</taxon>
        <taxon>Piloderma</taxon>
    </lineage>
</organism>
<accession>A0A0C3BUY9</accession>
<sequence>MHQVLLIDEIVRYIFDICDEEDHCSLGLLARCCRAWKDPALDILWRRLPSTAPLFCLIPGVVEKDGTFSIERTVDVTSEELEPFYYYAIRVKSIVHRHQRAVEPLLISLLQTVSCPGHVHILPKLARVHISVSNWDALTMATSLSDKLHHLTLDLGFNKARTYTKGWSNDIVAAEYLEKVARTTSLQRLDLRGMALGPDRLNRILTSMKSLRVLSLATGKSLTVNTLTAIAVLPCLSELEIHAGHIDADEFADSTTVHESPLFPSLEILHIRAQAPLVDFLLQKMPSDNLMRLTIEAAQPVQPPSIWASAFSLISDKTCNSLRELTVEHHMDPAIETDSNSDNILPRANILESRNQFTIATLRPLANLPHLRRLVMETTVAPDLCDADIEELAKWWPVIEHLDLGGLLSDIECLGELRKSRASLRCLQGLSRLCPRLDTLVINLDINYADASDAKPIHVPLLSRHPLRRLTMGSISAPEPLRLSQYLHGVFPSLIEVEGVLAHEEEWRMVQSTLHDLQKPRGSIDTLAKSNLSLQNSLRR</sequence>
<dbReference type="Proteomes" id="UP000054166">
    <property type="component" value="Unassembled WGS sequence"/>
</dbReference>
<dbReference type="EMBL" id="KN832973">
    <property type="protein sequence ID" value="KIM90373.1"/>
    <property type="molecule type" value="Genomic_DNA"/>
</dbReference>
<name>A0A0C3BUY9_PILCF</name>
<dbReference type="AlphaFoldDB" id="A0A0C3BUY9"/>
<evidence type="ECO:0008006" key="3">
    <source>
        <dbReference type="Google" id="ProtNLM"/>
    </source>
</evidence>
<proteinExistence type="predicted"/>